<dbReference type="EMBL" id="JAHMHS010000068">
    <property type="protein sequence ID" value="KAK1723244.1"/>
    <property type="molecule type" value="Genomic_DNA"/>
</dbReference>
<protein>
    <submittedName>
        <fullName evidence="1">Uncharacterized protein</fullName>
    </submittedName>
</protein>
<sequence>MPKGARRIPQGISLPRCRCPTQQTLIPGRQRRHIMPPSVGKIPAVARVSRHYRDQAL</sequence>
<evidence type="ECO:0000313" key="2">
    <source>
        <dbReference type="Proteomes" id="UP001244207"/>
    </source>
</evidence>
<accession>A0AAD8UK54</accession>
<name>A0AAD8UK54_GLOAC</name>
<comment type="caution">
    <text evidence="1">The sequence shown here is derived from an EMBL/GenBank/DDBJ whole genome shotgun (WGS) entry which is preliminary data.</text>
</comment>
<organism evidence="1 2">
    <name type="scientific">Glomerella acutata</name>
    <name type="common">Colletotrichum acutatum</name>
    <dbReference type="NCBI Taxonomy" id="27357"/>
    <lineage>
        <taxon>Eukaryota</taxon>
        <taxon>Fungi</taxon>
        <taxon>Dikarya</taxon>
        <taxon>Ascomycota</taxon>
        <taxon>Pezizomycotina</taxon>
        <taxon>Sordariomycetes</taxon>
        <taxon>Hypocreomycetidae</taxon>
        <taxon>Glomerellales</taxon>
        <taxon>Glomerellaceae</taxon>
        <taxon>Colletotrichum</taxon>
        <taxon>Colletotrichum acutatum species complex</taxon>
    </lineage>
</organism>
<dbReference type="GeneID" id="85392501"/>
<reference evidence="1" key="1">
    <citation type="submission" date="2021-12" db="EMBL/GenBank/DDBJ databases">
        <title>Comparative genomics, transcriptomics and evolutionary studies reveal genomic signatures of adaptation to plant cell wall in hemibiotrophic fungi.</title>
        <authorList>
            <consortium name="DOE Joint Genome Institute"/>
            <person name="Baroncelli R."/>
            <person name="Diaz J.F."/>
            <person name="Benocci T."/>
            <person name="Peng M."/>
            <person name="Battaglia E."/>
            <person name="Haridas S."/>
            <person name="Andreopoulos W."/>
            <person name="Labutti K."/>
            <person name="Pangilinan J."/>
            <person name="Floch G.L."/>
            <person name="Makela M.R."/>
            <person name="Henrissat B."/>
            <person name="Grigoriev I.V."/>
            <person name="Crouch J.A."/>
            <person name="De Vries R.P."/>
            <person name="Sukno S.A."/>
            <person name="Thon M.R."/>
        </authorList>
    </citation>
    <scope>NUCLEOTIDE SEQUENCE</scope>
    <source>
        <strain evidence="1">CBS 112980</strain>
    </source>
</reference>
<dbReference type="AlphaFoldDB" id="A0AAD8UK54"/>
<gene>
    <name evidence="1" type="ORF">BDZ83DRAFT_627017</name>
</gene>
<proteinExistence type="predicted"/>
<dbReference type="Proteomes" id="UP001244207">
    <property type="component" value="Unassembled WGS sequence"/>
</dbReference>
<keyword evidence="2" id="KW-1185">Reference proteome</keyword>
<dbReference type="RefSeq" id="XP_060363299.1">
    <property type="nucleotide sequence ID" value="XM_060508602.1"/>
</dbReference>
<evidence type="ECO:0000313" key="1">
    <source>
        <dbReference type="EMBL" id="KAK1723244.1"/>
    </source>
</evidence>